<feature type="transmembrane region" description="Helical" evidence="1">
    <location>
        <begin position="21"/>
        <end position="42"/>
    </location>
</feature>
<feature type="transmembrane region" description="Helical" evidence="1">
    <location>
        <begin position="89"/>
        <end position="111"/>
    </location>
</feature>
<feature type="transmembrane region" description="Helical" evidence="1">
    <location>
        <begin position="221"/>
        <end position="239"/>
    </location>
</feature>
<keyword evidence="1" id="KW-0812">Transmembrane</keyword>
<keyword evidence="3" id="KW-1185">Reference proteome</keyword>
<gene>
    <name evidence="2" type="ORF">SLOPH_2311</name>
</gene>
<evidence type="ECO:0000313" key="2">
    <source>
        <dbReference type="EMBL" id="EPR78108.1"/>
    </source>
</evidence>
<dbReference type="InParanoid" id="S7XQ74"/>
<feature type="transmembrane region" description="Helical" evidence="1">
    <location>
        <begin position="259"/>
        <end position="281"/>
    </location>
</feature>
<dbReference type="VEuPathDB" id="MicrosporidiaDB:SLOPH_2311"/>
<feature type="transmembrane region" description="Helical" evidence="1">
    <location>
        <begin position="151"/>
        <end position="171"/>
    </location>
</feature>
<feature type="transmembrane region" description="Helical" evidence="1">
    <location>
        <begin position="367"/>
        <end position="388"/>
    </location>
</feature>
<keyword evidence="1" id="KW-1133">Transmembrane helix</keyword>
<dbReference type="Proteomes" id="UP000014978">
    <property type="component" value="Unassembled WGS sequence"/>
</dbReference>
<feature type="transmembrane region" description="Helical" evidence="1">
    <location>
        <begin position="332"/>
        <end position="355"/>
    </location>
</feature>
<dbReference type="EMBL" id="ATCN01001041">
    <property type="protein sequence ID" value="EPR78108.1"/>
    <property type="molecule type" value="Genomic_DNA"/>
</dbReference>
<organism evidence="2 3">
    <name type="scientific">Spraguea lophii (strain 42_110)</name>
    <name type="common">Microsporidian parasite</name>
    <dbReference type="NCBI Taxonomy" id="1358809"/>
    <lineage>
        <taxon>Eukaryota</taxon>
        <taxon>Fungi</taxon>
        <taxon>Fungi incertae sedis</taxon>
        <taxon>Microsporidia</taxon>
        <taxon>Spragueidae</taxon>
        <taxon>Spraguea</taxon>
    </lineage>
</organism>
<dbReference type="AlphaFoldDB" id="S7XQ74"/>
<name>S7XQ74_SPRLO</name>
<reference evidence="3" key="1">
    <citation type="journal article" date="2013" name="PLoS Genet.">
        <title>The genome of Spraguea lophii and the basis of host-microsporidian interactions.</title>
        <authorList>
            <person name="Campbell S.E."/>
            <person name="Williams T.A."/>
            <person name="Yousuf A."/>
            <person name="Soanes D.M."/>
            <person name="Paszkiewicz K.H."/>
            <person name="Williams B.A.P."/>
        </authorList>
    </citation>
    <scope>NUCLEOTIDE SEQUENCE [LARGE SCALE GENOMIC DNA]</scope>
    <source>
        <strain evidence="3">42_110</strain>
    </source>
</reference>
<feature type="transmembrane region" description="Helical" evidence="1">
    <location>
        <begin position="293"/>
        <end position="312"/>
    </location>
</feature>
<evidence type="ECO:0000313" key="3">
    <source>
        <dbReference type="Proteomes" id="UP000014978"/>
    </source>
</evidence>
<feature type="transmembrane region" description="Helical" evidence="1">
    <location>
        <begin position="123"/>
        <end position="144"/>
    </location>
</feature>
<comment type="caution">
    <text evidence="2">The sequence shown here is derived from an EMBL/GenBank/DDBJ whole genome shotgun (WGS) entry which is preliminary data.</text>
</comment>
<feature type="transmembrane region" description="Helical" evidence="1">
    <location>
        <begin position="48"/>
        <end position="68"/>
    </location>
</feature>
<proteinExistence type="predicted"/>
<dbReference type="HOGENOM" id="CLU_710127_0_0_1"/>
<protein>
    <recommendedName>
        <fullName evidence="4">Transmembrane amino acid transporter protein</fullName>
    </recommendedName>
</protein>
<accession>S7XQ74</accession>
<sequence>MIFLEKIPMDYYNGIHPIITIFNNMIVCGILFMPSLFNIYGIIPTASFVLVIAFCNILGYNLLFLLIKQHMGVHSIPTLADRIYYPTDYITNFILYAQYMSTVFIYSGIAFKQMKIVMIYFNMPSPGTVAFIIMMSVGCLIFWYNGIIDIIYIPISITCAILLSMILSFFLSDNKYDVPLYSNYPSVICDTGVFIFAFCCQNKIMILEENTTFSHSSFKKITMLVVLFVSLLNIVFGYINSKFFQYFYNESVHTWINLIPKSHIGIIIRILLFFSLLFYICDQMNLAMNIFSWCFSTFIPLSSIALFGLKSYQMLVILLLPLMGFIFELQSYINGIGFITSAYLSLFVPSFYYIMADKRVQKPIYSICAYFLLCMFFVSGIIGILVFIF</sequence>
<evidence type="ECO:0008006" key="4">
    <source>
        <dbReference type="Google" id="ProtNLM"/>
    </source>
</evidence>
<evidence type="ECO:0000256" key="1">
    <source>
        <dbReference type="SAM" id="Phobius"/>
    </source>
</evidence>
<feature type="transmembrane region" description="Helical" evidence="1">
    <location>
        <begin position="183"/>
        <end position="200"/>
    </location>
</feature>
<keyword evidence="1" id="KW-0472">Membrane</keyword>